<dbReference type="KEGG" id="flt:Sv326_0977"/>
<organism evidence="4 5">
    <name type="scientific">Fermentimicrarchaeum limneticum</name>
    <dbReference type="NCBI Taxonomy" id="2795018"/>
    <lineage>
        <taxon>Archaea</taxon>
        <taxon>Candidatus Micrarchaeota</taxon>
        <taxon>Candidatus Fermentimicrarchaeales</taxon>
        <taxon>Candidatus Fermentimicrarchaeaceae</taxon>
        <taxon>Candidatus Fermentimicrarchaeum</taxon>
    </lineage>
</organism>
<dbReference type="EMBL" id="CP058998">
    <property type="protein sequence ID" value="QLJ53152.1"/>
    <property type="molecule type" value="Genomic_DNA"/>
</dbReference>
<dbReference type="Proteomes" id="UP000510821">
    <property type="component" value="Chromosome"/>
</dbReference>
<sequence length="227" mass="26249">MVYIIVFAANIIPFLRKKEKPEPKPEPEKPPCEECESELDASKRREAVYRKIIERYRELIEASESKSIPELRSLVRPQSSAVTELKEKLTKDLGAYDYNKDFLAAAQKAFQFVKDEIKTEHVPVEFWLSPKEILELKAADEMDKAILLCSLLIALGNRNAKVVVEMKGGLKHAFVMFSFGNRYFLFDPVHNVNLAGSKEILEAQISTERDEENKIIYEFNDVEYNEW</sequence>
<reference evidence="5" key="1">
    <citation type="submission" date="2020-07" db="EMBL/GenBank/DDBJ databases">
        <title>Metabolic diversity and evolutionary history of the archaeal phylum ###Micrarchaeota### uncovered from a freshwater lake metagenome.</title>
        <authorList>
            <person name="Kadnikov V.V."/>
            <person name="Savvichev A.S."/>
            <person name="Mardanov A.V."/>
            <person name="Beletsky A.V."/>
            <person name="Chupakov A.V."/>
            <person name="Kokryatskaya N.M."/>
            <person name="Pimenov N.V."/>
            <person name="Ravin N.V."/>
        </authorList>
    </citation>
    <scope>NUCLEOTIDE SEQUENCE [LARGE SCALE GENOMIC DNA]</scope>
</reference>
<dbReference type="InterPro" id="IPR038765">
    <property type="entry name" value="Papain-like_cys_pep_sf"/>
</dbReference>
<keyword evidence="2" id="KW-0963">Cytoplasm</keyword>
<feature type="domain" description="CEP76/DRC7 peptidase-like" evidence="3">
    <location>
        <begin position="125"/>
        <end position="189"/>
    </location>
</feature>
<accession>A0A7D5XI45</accession>
<proteinExistence type="predicted"/>
<dbReference type="Gene3D" id="3.10.620.30">
    <property type="match status" value="1"/>
</dbReference>
<keyword evidence="2" id="KW-0206">Cytoskeleton</keyword>
<dbReference type="InterPro" id="IPR056290">
    <property type="entry name" value="CEPT76/DRC7_peptidase-like_dom"/>
</dbReference>
<evidence type="ECO:0000313" key="5">
    <source>
        <dbReference type="Proteomes" id="UP000510821"/>
    </source>
</evidence>
<dbReference type="AlphaFoldDB" id="A0A7D5XI45"/>
<comment type="subcellular location">
    <subcellularLocation>
        <location evidence="1">Cytoplasm</location>
        <location evidence="1">Cytoskeleton</location>
    </subcellularLocation>
</comment>
<evidence type="ECO:0000256" key="1">
    <source>
        <dbReference type="ARBA" id="ARBA00004245"/>
    </source>
</evidence>
<dbReference type="GO" id="GO:0005856">
    <property type="term" value="C:cytoskeleton"/>
    <property type="evidence" value="ECO:0007669"/>
    <property type="project" value="UniProtKB-SubCell"/>
</dbReference>
<evidence type="ECO:0000256" key="2">
    <source>
        <dbReference type="ARBA" id="ARBA00023212"/>
    </source>
</evidence>
<dbReference type="Pfam" id="PF24656">
    <property type="entry name" value="CEPT76_peptidase"/>
    <property type="match status" value="1"/>
</dbReference>
<evidence type="ECO:0000259" key="3">
    <source>
        <dbReference type="Pfam" id="PF24656"/>
    </source>
</evidence>
<dbReference type="SUPFAM" id="SSF54001">
    <property type="entry name" value="Cysteine proteinases"/>
    <property type="match status" value="1"/>
</dbReference>
<name>A0A7D5XI45_FERL1</name>
<protein>
    <recommendedName>
        <fullName evidence="3">CEP76/DRC7 peptidase-like domain-containing protein</fullName>
    </recommendedName>
</protein>
<gene>
    <name evidence="4" type="ORF">Sv326_0977</name>
</gene>
<evidence type="ECO:0000313" key="4">
    <source>
        <dbReference type="EMBL" id="QLJ53152.1"/>
    </source>
</evidence>